<accession>A0A0C3FPE7</accession>
<keyword evidence="2" id="KW-1185">Reference proteome</keyword>
<organism evidence="1 2">
    <name type="scientific">Piloderma croceum (strain F 1598)</name>
    <dbReference type="NCBI Taxonomy" id="765440"/>
    <lineage>
        <taxon>Eukaryota</taxon>
        <taxon>Fungi</taxon>
        <taxon>Dikarya</taxon>
        <taxon>Basidiomycota</taxon>
        <taxon>Agaricomycotina</taxon>
        <taxon>Agaricomycetes</taxon>
        <taxon>Agaricomycetidae</taxon>
        <taxon>Atheliales</taxon>
        <taxon>Atheliaceae</taxon>
        <taxon>Piloderma</taxon>
    </lineage>
</organism>
<dbReference type="EMBL" id="KN832983">
    <property type="protein sequence ID" value="KIM86010.1"/>
    <property type="molecule type" value="Genomic_DNA"/>
</dbReference>
<dbReference type="InParanoid" id="A0A0C3FPE7"/>
<reference evidence="2" key="2">
    <citation type="submission" date="2015-01" db="EMBL/GenBank/DDBJ databases">
        <title>Evolutionary Origins and Diversification of the Mycorrhizal Mutualists.</title>
        <authorList>
            <consortium name="DOE Joint Genome Institute"/>
            <consortium name="Mycorrhizal Genomics Consortium"/>
            <person name="Kohler A."/>
            <person name="Kuo A."/>
            <person name="Nagy L.G."/>
            <person name="Floudas D."/>
            <person name="Copeland A."/>
            <person name="Barry K.W."/>
            <person name="Cichocki N."/>
            <person name="Veneault-Fourrey C."/>
            <person name="LaButti K."/>
            <person name="Lindquist E.A."/>
            <person name="Lipzen A."/>
            <person name="Lundell T."/>
            <person name="Morin E."/>
            <person name="Murat C."/>
            <person name="Riley R."/>
            <person name="Ohm R."/>
            <person name="Sun H."/>
            <person name="Tunlid A."/>
            <person name="Henrissat B."/>
            <person name="Grigoriev I.V."/>
            <person name="Hibbett D.S."/>
            <person name="Martin F."/>
        </authorList>
    </citation>
    <scope>NUCLEOTIDE SEQUENCE [LARGE SCALE GENOMIC DNA]</scope>
    <source>
        <strain evidence="2">F 1598</strain>
    </source>
</reference>
<reference evidence="1 2" key="1">
    <citation type="submission" date="2014-04" db="EMBL/GenBank/DDBJ databases">
        <authorList>
            <consortium name="DOE Joint Genome Institute"/>
            <person name="Kuo A."/>
            <person name="Tarkka M."/>
            <person name="Buscot F."/>
            <person name="Kohler A."/>
            <person name="Nagy L.G."/>
            <person name="Floudas D."/>
            <person name="Copeland A."/>
            <person name="Barry K.W."/>
            <person name="Cichocki N."/>
            <person name="Veneault-Fourrey C."/>
            <person name="LaButti K."/>
            <person name="Lindquist E.A."/>
            <person name="Lipzen A."/>
            <person name="Lundell T."/>
            <person name="Morin E."/>
            <person name="Murat C."/>
            <person name="Sun H."/>
            <person name="Tunlid A."/>
            <person name="Henrissat B."/>
            <person name="Grigoriev I.V."/>
            <person name="Hibbett D.S."/>
            <person name="Martin F."/>
            <person name="Nordberg H.P."/>
            <person name="Cantor M.N."/>
            <person name="Hua S.X."/>
        </authorList>
    </citation>
    <scope>NUCLEOTIDE SEQUENCE [LARGE SCALE GENOMIC DNA]</scope>
    <source>
        <strain evidence="1 2">F 1598</strain>
    </source>
</reference>
<dbReference type="HOGENOM" id="CLU_1971347_0_0_1"/>
<protein>
    <submittedName>
        <fullName evidence="1">Uncharacterized protein</fullName>
    </submittedName>
</protein>
<dbReference type="Proteomes" id="UP000054166">
    <property type="component" value="Unassembled WGS sequence"/>
</dbReference>
<gene>
    <name evidence="1" type="ORF">PILCRDRAFT_5091</name>
</gene>
<proteinExistence type="predicted"/>
<evidence type="ECO:0000313" key="1">
    <source>
        <dbReference type="EMBL" id="KIM86010.1"/>
    </source>
</evidence>
<evidence type="ECO:0000313" key="2">
    <source>
        <dbReference type="Proteomes" id="UP000054166"/>
    </source>
</evidence>
<sequence>MSSRSTTHKPFILHKPARASAQAVAVGNGIFDELSSMLEDPNLPKLGEFMSVIREVVLITWLGGDKNFWVSEKHSACVIQFHAWNANVDILEIFMSDSSQSDHEPREHHLFFWLQNSVMPSHRQSRR</sequence>
<dbReference type="AlphaFoldDB" id="A0A0C3FPE7"/>
<name>A0A0C3FPE7_PILCF</name>